<keyword evidence="3" id="KW-1185">Reference proteome</keyword>
<dbReference type="EMBL" id="AZDU01000042">
    <property type="protein sequence ID" value="KRL00553.1"/>
    <property type="molecule type" value="Genomic_DNA"/>
</dbReference>
<evidence type="ECO:0000256" key="1">
    <source>
        <dbReference type="SAM" id="Phobius"/>
    </source>
</evidence>
<gene>
    <name evidence="2" type="ORF">FC20_GL001292</name>
</gene>
<keyword evidence="1" id="KW-1133">Transmembrane helix</keyword>
<reference evidence="2 3" key="1">
    <citation type="journal article" date="2015" name="Genome Announc.">
        <title>Expanding the biotechnology potential of lactobacilli through comparative genomics of 213 strains and associated genera.</title>
        <authorList>
            <person name="Sun Z."/>
            <person name="Harris H.M."/>
            <person name="McCann A."/>
            <person name="Guo C."/>
            <person name="Argimon S."/>
            <person name="Zhang W."/>
            <person name="Yang X."/>
            <person name="Jeffery I.B."/>
            <person name="Cooney J.C."/>
            <person name="Kagawa T.F."/>
            <person name="Liu W."/>
            <person name="Song Y."/>
            <person name="Salvetti E."/>
            <person name="Wrobel A."/>
            <person name="Rasinkangas P."/>
            <person name="Parkhill J."/>
            <person name="Rea M.C."/>
            <person name="O'Sullivan O."/>
            <person name="Ritari J."/>
            <person name="Douillard F.P."/>
            <person name="Paul Ross R."/>
            <person name="Yang R."/>
            <person name="Briner A.E."/>
            <person name="Felis G.E."/>
            <person name="de Vos W.M."/>
            <person name="Barrangou R."/>
            <person name="Klaenhammer T.R."/>
            <person name="Caufield P.W."/>
            <person name="Cui Y."/>
            <person name="Zhang H."/>
            <person name="O'Toole P.W."/>
        </authorList>
    </citation>
    <scope>NUCLEOTIDE SEQUENCE [LARGE SCALE GENOMIC DNA]</scope>
    <source>
        <strain evidence="2 3">DSM 19284</strain>
    </source>
</reference>
<organism evidence="2 3">
    <name type="scientific">Lactobacillus equicursoris DSM 19284 = JCM 14600 = CIP 110162</name>
    <dbReference type="NCBI Taxonomy" id="1293597"/>
    <lineage>
        <taxon>Bacteria</taxon>
        <taxon>Bacillati</taxon>
        <taxon>Bacillota</taxon>
        <taxon>Bacilli</taxon>
        <taxon>Lactobacillales</taxon>
        <taxon>Lactobacillaceae</taxon>
        <taxon>Lactobacillus</taxon>
    </lineage>
</organism>
<accession>K0NKM7</accession>
<dbReference type="Proteomes" id="UP000051074">
    <property type="component" value="Unassembled WGS sequence"/>
</dbReference>
<dbReference type="PATRIC" id="fig|1293597.4.peg.1376"/>
<keyword evidence="1" id="KW-0472">Membrane</keyword>
<evidence type="ECO:0000313" key="3">
    <source>
        <dbReference type="Proteomes" id="UP000051074"/>
    </source>
</evidence>
<keyword evidence="1" id="KW-0812">Transmembrane</keyword>
<protein>
    <submittedName>
        <fullName evidence="2">Uncharacterized protein</fullName>
    </submittedName>
</protein>
<sequence length="144" mass="16681">MRFSKNPTTNKILSWVFMIVSIFCILYTVLDVYGDGQKDKAMTVMENSLPKHGYDVDSELTPIDVQAKISFPTYYWSTFVTKENRNKNYAAMKKAGVKISKDDADRPYYYQVYASKKGLFNWEVTVIDARTDKQKTYTTSYNGK</sequence>
<feature type="transmembrane region" description="Helical" evidence="1">
    <location>
        <begin position="12"/>
        <end position="33"/>
    </location>
</feature>
<dbReference type="RefSeq" id="WP_008462009.1">
    <property type="nucleotide sequence ID" value="NZ_AZDU01000042.1"/>
</dbReference>
<evidence type="ECO:0000313" key="2">
    <source>
        <dbReference type="EMBL" id="KRL00553.1"/>
    </source>
</evidence>
<name>K0NKM7_9LACO</name>
<proteinExistence type="predicted"/>
<dbReference type="AlphaFoldDB" id="K0NKM7"/>
<comment type="caution">
    <text evidence="2">The sequence shown here is derived from an EMBL/GenBank/DDBJ whole genome shotgun (WGS) entry which is preliminary data.</text>
</comment>
<dbReference type="STRING" id="1293597.FC20_GL001292"/>